<evidence type="ECO:0000256" key="7">
    <source>
        <dbReference type="ARBA" id="ARBA00022833"/>
    </source>
</evidence>
<dbReference type="GO" id="GO:0003676">
    <property type="term" value="F:nucleic acid binding"/>
    <property type="evidence" value="ECO:0007669"/>
    <property type="project" value="InterPro"/>
</dbReference>
<keyword evidence="3" id="KW-0690">Ribosome biogenesis</keyword>
<dbReference type="InterPro" id="IPR013087">
    <property type="entry name" value="Znf_C2H2_type"/>
</dbReference>
<evidence type="ECO:0000256" key="3">
    <source>
        <dbReference type="ARBA" id="ARBA00022517"/>
    </source>
</evidence>
<gene>
    <name evidence="12 13 14" type="primary">LOC106748336</name>
</gene>
<evidence type="ECO:0000256" key="8">
    <source>
        <dbReference type="ARBA" id="ARBA00034126"/>
    </source>
</evidence>
<reference evidence="12 13" key="1">
    <citation type="submission" date="2025-04" db="UniProtKB">
        <authorList>
            <consortium name="RefSeq"/>
        </authorList>
    </citation>
    <scope>IDENTIFICATION</scope>
</reference>
<dbReference type="InterPro" id="IPR041661">
    <property type="entry name" value="ZN622/Rei1/Reh1_Znf-C2H2"/>
</dbReference>
<accession>A0A6P3XUN7</accession>
<comment type="subcellular location">
    <subcellularLocation>
        <location evidence="1">Cytoplasm</location>
    </subcellularLocation>
</comment>
<proteinExistence type="inferred from homology"/>
<dbReference type="Pfam" id="PF12756">
    <property type="entry name" value="zf-C2H2_2"/>
    <property type="match status" value="1"/>
</dbReference>
<evidence type="ECO:0000313" key="12">
    <source>
        <dbReference type="RefSeq" id="XP_014482241.1"/>
    </source>
</evidence>
<dbReference type="Gene3D" id="3.30.160.60">
    <property type="entry name" value="Classic Zinc Finger"/>
    <property type="match status" value="1"/>
</dbReference>
<dbReference type="KEGG" id="dqu:106748336"/>
<name>A0A6P3XUN7_DINQU</name>
<evidence type="ECO:0000313" key="14">
    <source>
        <dbReference type="RefSeq" id="XP_014482243.1"/>
    </source>
</evidence>
<dbReference type="SUPFAM" id="SSF57667">
    <property type="entry name" value="beta-beta-alpha zinc fingers"/>
    <property type="match status" value="3"/>
</dbReference>
<dbReference type="InterPro" id="IPR003604">
    <property type="entry name" value="Matrin/U1-like-C_Znf_C2H2"/>
</dbReference>
<evidence type="ECO:0000256" key="6">
    <source>
        <dbReference type="ARBA" id="ARBA00022771"/>
    </source>
</evidence>
<protein>
    <submittedName>
        <fullName evidence="12 13">Zinc finger protein 622</fullName>
    </submittedName>
</protein>
<feature type="compositionally biased region" description="Polar residues" evidence="9">
    <location>
        <begin position="107"/>
        <end position="123"/>
    </location>
</feature>
<feature type="region of interest" description="Disordered" evidence="9">
    <location>
        <begin position="86"/>
        <end position="126"/>
    </location>
</feature>
<sequence length="387" mass="44902">MASPFTCRNCNILLWDLEVLRQHYKSEWHKYNLKRKIVNQPPITAEEFEALNAVKCKKYEESKENRYCNTCRKKFNTKNQYENHLVSKKHKENFNKHESNDSELSQRTENAAETVSGDTSGLGSSIAVENPVSSKRTDMDDTETDSVVESVDSDGWIEDTENPMDNNDCLFCDHHSRSLTRNLKHMTVAHTFFIPDPEYCVNIRGLLTYLGEKIFAGYMCIWCNDSGKAFKSADGARTHMLDKGHCKMLHEGEALLEYSDFYDYSSSYPDAGNVEDPDVEVALPAELDDTDYQMKLPSGNVIGHRALMRYYKQKLNPNSTVHLSVSHKMRQVLLQYRALGWTNTKKQEAVRKARDIKYMQRLQARYATQLQFKANKLQRYFRKQTMF</sequence>
<keyword evidence="2" id="KW-0963">Cytoplasm</keyword>
<dbReference type="AlphaFoldDB" id="A0A6P3XUN7"/>
<feature type="compositionally biased region" description="Basic and acidic residues" evidence="9">
    <location>
        <begin position="92"/>
        <end position="106"/>
    </location>
</feature>
<evidence type="ECO:0000259" key="10">
    <source>
        <dbReference type="PROSITE" id="PS00028"/>
    </source>
</evidence>
<dbReference type="PANTHER" id="PTHR13182:SF8">
    <property type="entry name" value="CYTOPLASMIC 60S SUBUNIT BIOGENESIS FACTOR ZNF622"/>
    <property type="match status" value="1"/>
</dbReference>
<feature type="domain" description="C2H2-type" evidence="10">
    <location>
        <begin position="68"/>
        <end position="90"/>
    </location>
</feature>
<dbReference type="PROSITE" id="PS00028">
    <property type="entry name" value="ZINC_FINGER_C2H2_1"/>
    <property type="match status" value="1"/>
</dbReference>
<dbReference type="Proteomes" id="UP000515204">
    <property type="component" value="Unplaced"/>
</dbReference>
<dbReference type="InterPro" id="IPR040025">
    <property type="entry name" value="Znf622/Rei1/Reh1"/>
</dbReference>
<keyword evidence="4" id="KW-0479">Metal-binding</keyword>
<dbReference type="InterPro" id="IPR036236">
    <property type="entry name" value="Znf_C2H2_sf"/>
</dbReference>
<dbReference type="Pfam" id="PF12171">
    <property type="entry name" value="zf-C2H2_jaz"/>
    <property type="match status" value="1"/>
</dbReference>
<dbReference type="RefSeq" id="XP_014482243.1">
    <property type="nucleotide sequence ID" value="XM_014626757.1"/>
</dbReference>
<organism evidence="11 12">
    <name type="scientific">Dinoponera quadriceps</name>
    <name type="common">South American ant</name>
    <dbReference type="NCBI Taxonomy" id="609295"/>
    <lineage>
        <taxon>Eukaryota</taxon>
        <taxon>Metazoa</taxon>
        <taxon>Ecdysozoa</taxon>
        <taxon>Arthropoda</taxon>
        <taxon>Hexapoda</taxon>
        <taxon>Insecta</taxon>
        <taxon>Pterygota</taxon>
        <taxon>Neoptera</taxon>
        <taxon>Endopterygota</taxon>
        <taxon>Hymenoptera</taxon>
        <taxon>Apocrita</taxon>
        <taxon>Aculeata</taxon>
        <taxon>Formicoidea</taxon>
        <taxon>Formicidae</taxon>
        <taxon>Ponerinae</taxon>
        <taxon>Ponerini</taxon>
        <taxon>Dinoponera</taxon>
    </lineage>
</organism>
<evidence type="ECO:0000256" key="1">
    <source>
        <dbReference type="ARBA" id="ARBA00004496"/>
    </source>
</evidence>
<evidence type="ECO:0000256" key="5">
    <source>
        <dbReference type="ARBA" id="ARBA00022737"/>
    </source>
</evidence>
<evidence type="ECO:0000313" key="11">
    <source>
        <dbReference type="Proteomes" id="UP000515204"/>
    </source>
</evidence>
<dbReference type="GO" id="GO:0042273">
    <property type="term" value="P:ribosomal large subunit biogenesis"/>
    <property type="evidence" value="ECO:0007669"/>
    <property type="project" value="TreeGrafter"/>
</dbReference>
<comment type="similarity">
    <text evidence="8">Belongs to the REI1 family.</text>
</comment>
<evidence type="ECO:0000313" key="13">
    <source>
        <dbReference type="RefSeq" id="XP_014482242.1"/>
    </source>
</evidence>
<dbReference type="SMART" id="SM00451">
    <property type="entry name" value="ZnF_U1"/>
    <property type="match status" value="2"/>
</dbReference>
<dbReference type="GO" id="GO:0008270">
    <property type="term" value="F:zinc ion binding"/>
    <property type="evidence" value="ECO:0007669"/>
    <property type="project" value="UniProtKB-KW"/>
</dbReference>
<dbReference type="OrthoDB" id="19329at2759"/>
<keyword evidence="5" id="KW-0677">Repeat</keyword>
<dbReference type="GO" id="GO:0030687">
    <property type="term" value="C:preribosome, large subunit precursor"/>
    <property type="evidence" value="ECO:0007669"/>
    <property type="project" value="TreeGrafter"/>
</dbReference>
<dbReference type="GeneID" id="106748336"/>
<keyword evidence="11" id="KW-1185">Reference proteome</keyword>
<dbReference type="PANTHER" id="PTHR13182">
    <property type="entry name" value="ZINC FINGER PROTEIN 622"/>
    <property type="match status" value="1"/>
</dbReference>
<evidence type="ECO:0000256" key="2">
    <source>
        <dbReference type="ARBA" id="ARBA00022490"/>
    </source>
</evidence>
<dbReference type="GO" id="GO:0005737">
    <property type="term" value="C:cytoplasm"/>
    <property type="evidence" value="ECO:0007669"/>
    <property type="project" value="UniProtKB-SubCell"/>
</dbReference>
<keyword evidence="6" id="KW-0863">Zinc-finger</keyword>
<evidence type="ECO:0000256" key="9">
    <source>
        <dbReference type="SAM" id="MobiDB-lite"/>
    </source>
</evidence>
<keyword evidence="7" id="KW-0862">Zinc</keyword>
<dbReference type="SMART" id="SM00355">
    <property type="entry name" value="ZnF_C2H2"/>
    <property type="match status" value="4"/>
</dbReference>
<dbReference type="RefSeq" id="XP_014482241.1">
    <property type="nucleotide sequence ID" value="XM_014626755.1"/>
</dbReference>
<dbReference type="InterPro" id="IPR022755">
    <property type="entry name" value="Znf_C2H2_jaz"/>
</dbReference>
<dbReference type="RefSeq" id="XP_014482242.1">
    <property type="nucleotide sequence ID" value="XM_014626756.1"/>
</dbReference>
<evidence type="ECO:0000256" key="4">
    <source>
        <dbReference type="ARBA" id="ARBA00022723"/>
    </source>
</evidence>